<evidence type="ECO:0000313" key="3">
    <source>
        <dbReference type="EMBL" id="SBS75120.1"/>
    </source>
</evidence>
<dbReference type="SUPFAM" id="SSF52540">
    <property type="entry name" value="P-loop containing nucleoside triphosphate hydrolases"/>
    <property type="match status" value="1"/>
</dbReference>
<reference evidence="3" key="1">
    <citation type="submission" date="2016-03" db="EMBL/GenBank/DDBJ databases">
        <authorList>
            <person name="Ploux O."/>
        </authorList>
    </citation>
    <scope>NUCLEOTIDE SEQUENCE</scope>
    <source>
        <strain evidence="3">UC10</strain>
    </source>
</reference>
<keyword evidence="1" id="KW-0175">Coiled coil</keyword>
<dbReference type="Gene3D" id="3.40.50.300">
    <property type="entry name" value="P-loop containing nucleotide triphosphate hydrolases"/>
    <property type="match status" value="2"/>
</dbReference>
<evidence type="ECO:0000259" key="2">
    <source>
        <dbReference type="Pfam" id="PF13175"/>
    </source>
</evidence>
<feature type="coiled-coil region" evidence="1">
    <location>
        <begin position="363"/>
        <end position="390"/>
    </location>
</feature>
<name>A0A1Y5PCC4_9MYCO</name>
<dbReference type="EMBL" id="FLQS01000013">
    <property type="protein sequence ID" value="SBS75120.1"/>
    <property type="molecule type" value="Genomic_DNA"/>
</dbReference>
<dbReference type="PANTHER" id="PTHR41259:SF1">
    <property type="entry name" value="DOUBLE-STRAND BREAK REPAIR RAD50 ATPASE, PUTATIVE-RELATED"/>
    <property type="match status" value="1"/>
</dbReference>
<proteinExistence type="predicted"/>
<dbReference type="InterPro" id="IPR027417">
    <property type="entry name" value="P-loop_NTPase"/>
</dbReference>
<sequence length="873" mass="92690">MKLHRLVLTNYRGIEHRDIEFPDHGVVVVCGANEIGKTSMIEALDLLLESKDRSTKKEVKQVKPTHADVGSEVTAEISTGPYRFVYRKRFHKKCETELTILAPRREQLTGDEAHDRVLAMLGETVDTGLWHAQRVLQTGSTSAVDLSECDALSRALDLAAGDDAALSGTEPLLIDRIDAEFGRYFTATGRPTGEWAAAITQLRAADEDVARSAAAVAEVDDRVRRHAELAQRQARLADRRQGIAPRLAAAEAAAGALAELAGELRQAELVAAAAQGTCAASSAAQAERVRLRDDVAARTVAVTEVRTQLAAAIEAEHTAREVVEMAWAAAAESATALNSAQEAVDETRRVVDALAGNEQAQRLTARLDRIGAAEQQLAELNRELSEITLTGDVMADIESAAALVERIEAQLALTAATVEFTAAADLELTVGEQTITLSAGEHWMPVSSSPTTVELPGVVSVRIDPGVTTSGAQAKLEAAQRILAESLRQGGAADLDGARGIEQRRRLLTSSRDQLAATLAGLCEDEGVAEMRARLASLREAISPTLLAAGVDGGAARAAFVGAIEARETARAQADLHQRAVAGANVQLTEKSTAATVLRSKLTDASVELDAATGRLTAQRALTGDEQVAEQAAADIEAQRQAATVVAELALRYAAADPAAVQAELAAAKSAATDLDREQAEVGQALNDITVELGVMGNEGRKGGLDAAQIAREHAFAEHSRVSRRARAAELLRSVMARHRDTTRARYVAPFRTEIERLGRPVFGPTFEVEIDSDLRICNRTLDGRTVPYDSLSGGAKEQLGILARLAGAALVASEDAVPVVIDDALGFTDPERLTKMGAVFDTVGDHGQVIVLTCTPTRYLGVQDAHVIELTA</sequence>
<dbReference type="AlphaFoldDB" id="A0A1Y5PCC4"/>
<accession>A0A1Y5PCC4</accession>
<dbReference type="InterPro" id="IPR041685">
    <property type="entry name" value="AAA_GajA/Old/RecF-like"/>
</dbReference>
<evidence type="ECO:0000256" key="1">
    <source>
        <dbReference type="SAM" id="Coils"/>
    </source>
</evidence>
<protein>
    <recommendedName>
        <fullName evidence="2">Endonuclease GajA/Old nuclease/RecF-like AAA domain-containing protein</fullName>
    </recommendedName>
</protein>
<dbReference type="Pfam" id="PF13175">
    <property type="entry name" value="AAA_15"/>
    <property type="match status" value="1"/>
</dbReference>
<organism evidence="3">
    <name type="scientific">uncultured Mycobacterium sp</name>
    <dbReference type="NCBI Taxonomy" id="171292"/>
    <lineage>
        <taxon>Bacteria</taxon>
        <taxon>Bacillati</taxon>
        <taxon>Actinomycetota</taxon>
        <taxon>Actinomycetes</taxon>
        <taxon>Mycobacteriales</taxon>
        <taxon>Mycobacteriaceae</taxon>
        <taxon>Mycobacterium</taxon>
        <taxon>environmental samples</taxon>
    </lineage>
</organism>
<gene>
    <name evidence="3" type="ORF">MHPYR_200038</name>
</gene>
<feature type="domain" description="Endonuclease GajA/Old nuclease/RecF-like AAA" evidence="2">
    <location>
        <begin position="1"/>
        <end position="60"/>
    </location>
</feature>
<dbReference type="PANTHER" id="PTHR41259">
    <property type="entry name" value="DOUBLE-STRAND BREAK REPAIR RAD50 ATPASE, PUTATIVE-RELATED"/>
    <property type="match status" value="1"/>
</dbReference>